<sequence>MTVIVLLVATLGFRLLGALGVSRFATWRVSAGHGLAVMLVMTAGAHFVPSSVTFMPNHADMVAMVPPFVPFAAAVVYLTGVLELAGAVGLVLPATRRAAGVCLALLFVLMLPANIHAALAGVTLGGEAASPLWQRIPEQVLYIGVALWAAGVGLPVPGRAGRRGAAESTRTPQSGSPTPR</sequence>
<organism evidence="3 4">
    <name type="scientific">Thermocatellispora tengchongensis</name>
    <dbReference type="NCBI Taxonomy" id="1073253"/>
    <lineage>
        <taxon>Bacteria</taxon>
        <taxon>Bacillati</taxon>
        <taxon>Actinomycetota</taxon>
        <taxon>Actinomycetes</taxon>
        <taxon>Streptosporangiales</taxon>
        <taxon>Streptosporangiaceae</taxon>
        <taxon>Thermocatellispora</taxon>
    </lineage>
</organism>
<gene>
    <name evidence="3" type="ORF">HNP84_007286</name>
</gene>
<dbReference type="Proteomes" id="UP000578449">
    <property type="component" value="Unassembled WGS sequence"/>
</dbReference>
<comment type="caution">
    <text evidence="3">The sequence shown here is derived from an EMBL/GenBank/DDBJ whole genome shotgun (WGS) entry which is preliminary data.</text>
</comment>
<name>A0A840P855_9ACTN</name>
<feature type="transmembrane region" description="Helical" evidence="2">
    <location>
        <begin position="139"/>
        <end position="156"/>
    </location>
</feature>
<feature type="compositionally biased region" description="Polar residues" evidence="1">
    <location>
        <begin position="168"/>
        <end position="180"/>
    </location>
</feature>
<feature type="region of interest" description="Disordered" evidence="1">
    <location>
        <begin position="160"/>
        <end position="180"/>
    </location>
</feature>
<keyword evidence="2" id="KW-1133">Transmembrane helix</keyword>
<reference evidence="3 4" key="1">
    <citation type="submission" date="2020-08" db="EMBL/GenBank/DDBJ databases">
        <title>Genomic Encyclopedia of Type Strains, Phase IV (KMG-IV): sequencing the most valuable type-strain genomes for metagenomic binning, comparative biology and taxonomic classification.</title>
        <authorList>
            <person name="Goeker M."/>
        </authorList>
    </citation>
    <scope>NUCLEOTIDE SEQUENCE [LARGE SCALE GENOMIC DNA]</scope>
    <source>
        <strain evidence="3 4">DSM 45615</strain>
    </source>
</reference>
<dbReference type="PANTHER" id="PTHR36974:SF1">
    <property type="entry name" value="DOXX FAMILY MEMBRANE PROTEIN"/>
    <property type="match status" value="1"/>
</dbReference>
<dbReference type="AlphaFoldDB" id="A0A840P855"/>
<evidence type="ECO:0000256" key="2">
    <source>
        <dbReference type="SAM" id="Phobius"/>
    </source>
</evidence>
<keyword evidence="2" id="KW-0472">Membrane</keyword>
<feature type="transmembrane region" description="Helical" evidence="2">
    <location>
        <begin position="99"/>
        <end position="119"/>
    </location>
</feature>
<dbReference type="RefSeq" id="WP_246519147.1">
    <property type="nucleotide sequence ID" value="NZ_BAABIX010000038.1"/>
</dbReference>
<evidence type="ECO:0000313" key="4">
    <source>
        <dbReference type="Proteomes" id="UP000578449"/>
    </source>
</evidence>
<dbReference type="PANTHER" id="PTHR36974">
    <property type="entry name" value="MEMBRANE PROTEIN-RELATED"/>
    <property type="match status" value="1"/>
</dbReference>
<proteinExistence type="predicted"/>
<keyword evidence="2" id="KW-0812">Transmembrane</keyword>
<dbReference type="EMBL" id="JACHGN010000019">
    <property type="protein sequence ID" value="MBB5137534.1"/>
    <property type="molecule type" value="Genomic_DNA"/>
</dbReference>
<protein>
    <submittedName>
        <fullName evidence="3">Putative membrane protein</fullName>
    </submittedName>
</protein>
<evidence type="ECO:0000256" key="1">
    <source>
        <dbReference type="SAM" id="MobiDB-lite"/>
    </source>
</evidence>
<feature type="transmembrane region" description="Helical" evidence="2">
    <location>
        <begin position="68"/>
        <end position="92"/>
    </location>
</feature>
<accession>A0A840P855</accession>
<evidence type="ECO:0000313" key="3">
    <source>
        <dbReference type="EMBL" id="MBB5137534.1"/>
    </source>
</evidence>
<keyword evidence="4" id="KW-1185">Reference proteome</keyword>